<dbReference type="InterPro" id="IPR052462">
    <property type="entry name" value="SLIRP/GR-RBP-like"/>
</dbReference>
<dbReference type="Proteomes" id="UP000292424">
    <property type="component" value="Chromosome"/>
</dbReference>
<evidence type="ECO:0000313" key="4">
    <source>
        <dbReference type="EMBL" id="QES89951.1"/>
    </source>
</evidence>
<dbReference type="SMART" id="SM00360">
    <property type="entry name" value="RRM"/>
    <property type="match status" value="1"/>
</dbReference>
<dbReference type="Pfam" id="PF00076">
    <property type="entry name" value="RRM_1"/>
    <property type="match status" value="1"/>
</dbReference>
<dbReference type="SUPFAM" id="SSF54928">
    <property type="entry name" value="RNA-binding domain, RBD"/>
    <property type="match status" value="1"/>
</dbReference>
<gene>
    <name evidence="4" type="ORF">E0W69_015220</name>
</gene>
<protein>
    <submittedName>
        <fullName evidence="4">RNA-binding protein</fullName>
    </submittedName>
</protein>
<dbReference type="PROSITE" id="PS50102">
    <property type="entry name" value="RRM"/>
    <property type="match status" value="1"/>
</dbReference>
<feature type="region of interest" description="Disordered" evidence="2">
    <location>
        <begin position="76"/>
        <end position="116"/>
    </location>
</feature>
<sequence>MKLFVAGLPRDFDDVDFKEMFELYGTVASAKVIMDRATQKSKGFGFLEMPVDTEANSVITTLNGVKMAGKPLVIKEATEQASAPQGPRQGGFRPQGPRQGGGGNYNRPNGRSQNRY</sequence>
<evidence type="ECO:0000259" key="3">
    <source>
        <dbReference type="PROSITE" id="PS50102"/>
    </source>
</evidence>
<feature type="compositionally biased region" description="Low complexity" evidence="2">
    <location>
        <begin position="84"/>
        <end position="97"/>
    </location>
</feature>
<name>A0A5P2GEB7_9BACT</name>
<dbReference type="RefSeq" id="WP_131330907.1">
    <property type="nucleotide sequence ID" value="NZ_CP044016.1"/>
</dbReference>
<dbReference type="KEGG" id="arac:E0W69_015220"/>
<evidence type="ECO:0000256" key="1">
    <source>
        <dbReference type="ARBA" id="ARBA00022884"/>
    </source>
</evidence>
<dbReference type="InterPro" id="IPR035979">
    <property type="entry name" value="RBD_domain_sf"/>
</dbReference>
<dbReference type="EMBL" id="CP044016">
    <property type="protein sequence ID" value="QES89951.1"/>
    <property type="molecule type" value="Genomic_DNA"/>
</dbReference>
<dbReference type="InterPro" id="IPR012677">
    <property type="entry name" value="Nucleotide-bd_a/b_plait_sf"/>
</dbReference>
<dbReference type="AlphaFoldDB" id="A0A5P2GEB7"/>
<reference evidence="4 5" key="1">
    <citation type="submission" date="2019-09" db="EMBL/GenBank/DDBJ databases">
        <title>Complete genome sequence of Arachidicoccus sp. B3-10 isolated from apple orchard soil.</title>
        <authorList>
            <person name="Kim H.S."/>
            <person name="Han K.-I."/>
            <person name="Suh M.K."/>
            <person name="Lee K.C."/>
            <person name="Eom M.K."/>
            <person name="Kim J.-S."/>
            <person name="Kang S.W."/>
            <person name="Sin Y."/>
            <person name="Lee J.-S."/>
        </authorList>
    </citation>
    <scope>NUCLEOTIDE SEQUENCE [LARGE SCALE GENOMIC DNA]</scope>
    <source>
        <strain evidence="4 5">B3-10</strain>
    </source>
</reference>
<keyword evidence="5" id="KW-1185">Reference proteome</keyword>
<dbReference type="GO" id="GO:0003723">
    <property type="term" value="F:RNA binding"/>
    <property type="evidence" value="ECO:0007669"/>
    <property type="project" value="UniProtKB-KW"/>
</dbReference>
<dbReference type="InterPro" id="IPR000504">
    <property type="entry name" value="RRM_dom"/>
</dbReference>
<dbReference type="OrthoDB" id="9798855at2"/>
<organism evidence="4 5">
    <name type="scientific">Rhizosphaericola mali</name>
    <dbReference type="NCBI Taxonomy" id="2545455"/>
    <lineage>
        <taxon>Bacteria</taxon>
        <taxon>Pseudomonadati</taxon>
        <taxon>Bacteroidota</taxon>
        <taxon>Chitinophagia</taxon>
        <taxon>Chitinophagales</taxon>
        <taxon>Chitinophagaceae</taxon>
        <taxon>Rhizosphaericola</taxon>
    </lineage>
</organism>
<proteinExistence type="predicted"/>
<evidence type="ECO:0000313" key="5">
    <source>
        <dbReference type="Proteomes" id="UP000292424"/>
    </source>
</evidence>
<feature type="compositionally biased region" description="Low complexity" evidence="2">
    <location>
        <begin position="105"/>
        <end position="116"/>
    </location>
</feature>
<keyword evidence="1" id="KW-0694">RNA-binding</keyword>
<feature type="domain" description="RRM" evidence="3">
    <location>
        <begin position="1"/>
        <end position="79"/>
    </location>
</feature>
<accession>A0A5P2GEB7</accession>
<evidence type="ECO:0000256" key="2">
    <source>
        <dbReference type="SAM" id="MobiDB-lite"/>
    </source>
</evidence>
<dbReference type="Gene3D" id="3.30.70.330">
    <property type="match status" value="1"/>
</dbReference>
<dbReference type="PANTHER" id="PTHR48027">
    <property type="entry name" value="HETEROGENEOUS NUCLEAR RIBONUCLEOPROTEIN 87F-RELATED"/>
    <property type="match status" value="1"/>
</dbReference>